<keyword evidence="11 14" id="KW-0472">Membrane</keyword>
<evidence type="ECO:0000313" key="17">
    <source>
        <dbReference type="EMBL" id="RKQ73496.1"/>
    </source>
</evidence>
<dbReference type="InterPro" id="IPR011662">
    <property type="entry name" value="Secretin/TonB_short_N"/>
</dbReference>
<evidence type="ECO:0000259" key="16">
    <source>
        <dbReference type="SMART" id="SM00965"/>
    </source>
</evidence>
<comment type="similarity">
    <text evidence="2 14 15">Belongs to the TonB-dependent receptor family.</text>
</comment>
<evidence type="ECO:0000256" key="3">
    <source>
        <dbReference type="ARBA" id="ARBA00022448"/>
    </source>
</evidence>
<dbReference type="NCBIfam" id="TIGR01783">
    <property type="entry name" value="TonB-siderophor"/>
    <property type="match status" value="1"/>
</dbReference>
<dbReference type="RefSeq" id="WP_121218418.1">
    <property type="nucleotide sequence ID" value="NZ_RBIG01000001.1"/>
</dbReference>
<accession>A0A420WRM6</accession>
<keyword evidence="9" id="KW-0406">Ion transport</keyword>
<evidence type="ECO:0000256" key="12">
    <source>
        <dbReference type="ARBA" id="ARBA00023170"/>
    </source>
</evidence>
<dbReference type="PROSITE" id="PS52016">
    <property type="entry name" value="TONB_DEPENDENT_REC_3"/>
    <property type="match status" value="1"/>
</dbReference>
<evidence type="ECO:0000256" key="2">
    <source>
        <dbReference type="ARBA" id="ARBA00009810"/>
    </source>
</evidence>
<protein>
    <submittedName>
        <fullName evidence="17">Iron complex outermembrane receptor protein</fullName>
    </submittedName>
</protein>
<dbReference type="InterPro" id="IPR036942">
    <property type="entry name" value="Beta-barrel_TonB_sf"/>
</dbReference>
<keyword evidence="13 14" id="KW-0998">Cell outer membrane</keyword>
<evidence type="ECO:0000256" key="7">
    <source>
        <dbReference type="ARBA" id="ARBA00022729"/>
    </source>
</evidence>
<evidence type="ECO:0000256" key="4">
    <source>
        <dbReference type="ARBA" id="ARBA00022452"/>
    </source>
</evidence>
<comment type="subcellular location">
    <subcellularLocation>
        <location evidence="1 14">Cell outer membrane</location>
        <topology evidence="1 14">Multi-pass membrane protein</topology>
    </subcellularLocation>
</comment>
<evidence type="ECO:0000256" key="15">
    <source>
        <dbReference type="RuleBase" id="RU003357"/>
    </source>
</evidence>
<evidence type="ECO:0000256" key="10">
    <source>
        <dbReference type="ARBA" id="ARBA00023077"/>
    </source>
</evidence>
<keyword evidence="7" id="KW-0732">Signal</keyword>
<dbReference type="InterPro" id="IPR000531">
    <property type="entry name" value="Beta-barrel_TonB"/>
</dbReference>
<organism evidence="17 18">
    <name type="scientific">Oceanibaculum indicum</name>
    <dbReference type="NCBI Taxonomy" id="526216"/>
    <lineage>
        <taxon>Bacteria</taxon>
        <taxon>Pseudomonadati</taxon>
        <taxon>Pseudomonadota</taxon>
        <taxon>Alphaproteobacteria</taxon>
        <taxon>Rhodospirillales</taxon>
        <taxon>Oceanibaculaceae</taxon>
        <taxon>Oceanibaculum</taxon>
    </lineage>
</organism>
<evidence type="ECO:0000256" key="8">
    <source>
        <dbReference type="ARBA" id="ARBA00023004"/>
    </source>
</evidence>
<dbReference type="Gene3D" id="3.55.50.30">
    <property type="match status" value="1"/>
</dbReference>
<dbReference type="Pfam" id="PF07715">
    <property type="entry name" value="Plug"/>
    <property type="match status" value="1"/>
</dbReference>
<evidence type="ECO:0000256" key="6">
    <source>
        <dbReference type="ARBA" id="ARBA00022692"/>
    </source>
</evidence>
<evidence type="ECO:0000313" key="18">
    <source>
        <dbReference type="Proteomes" id="UP000277424"/>
    </source>
</evidence>
<reference evidence="17 18" key="1">
    <citation type="submission" date="2018-10" db="EMBL/GenBank/DDBJ databases">
        <title>Comparative analysis of microorganisms from saline springs in Andes Mountain Range, Colombia.</title>
        <authorList>
            <person name="Rubin E."/>
        </authorList>
    </citation>
    <scope>NUCLEOTIDE SEQUENCE [LARGE SCALE GENOMIC DNA]</scope>
    <source>
        <strain evidence="17 18">USBA 36</strain>
    </source>
</reference>
<sequence length="805" mass="88456">MRIGKARGGIGRGKQGWRDLLLMGTALVVLAHGTPAIAQGQAAQTAQAQEIRSFQIPAQPLPAALRLFADQAGLQLAYKTDELQALTGNPVAGSYRTEDALRLLLSGRGVSWRFTDARTVVLERIAAGDAMTLDPVTVEGKRVVETGKGAFDGYVATRSTAGTKTDTPLIETPQSISVVGSEQIDRLKPQTVGEALRYTPGLLKGQGFNRTDDGFYMRGFQVNHESLYMDGLRGQPNIYSTSTEPYALERIEVLRGPASVLYGQAGPGGVINMVSKRPTEDALHEVQFQAGNFERKQVATDHAGKLDAEGKFTYRLTALARDSDTMVDHIPDDKAFIAPSLTWKPTDDTSLTLLTSYTKAETAYYYGFPAEGTVLPNPNGEIARDRFLGEPDYNKWDRTVYSAGYEFEHRFADGLQFRQNLRYSDFKNEYKDIGFGSWQPGQRVINRSAYERVDDSSMFAVDNQMLWDVQTGPLAHKVLAGLDYTRGTFERVQYSGTVAPLDLYAPVYGAPVTRSASPVTSVDQSYDQFGVYLQDQIKFDEKWVLLLGGRQDWVEDESLNRLNGARTSNSQDAFTGRVGLVYLSETGLAPYVSYSESFQPQAGVQANGSSFVPTTGQQYEAGVKYQPPGRDSSVTVAVYELTRQNVVTSDPANPGFSVQTGEIQSRGFEVEAKLNLAKGLNLLASYTYTDAEVTKTNGTDLGNRPTNTPQHMASLWGEYALQEPLLRGLTLGAGLRYVGDTVNLADTYTAPSYTVYDAMVGYELGQWELALNVINLTDEKYIATCTYGCFYGDARTVMATVSYHW</sequence>
<name>A0A420WRM6_9PROT</name>
<keyword evidence="6 14" id="KW-0812">Transmembrane</keyword>
<dbReference type="InterPro" id="IPR037066">
    <property type="entry name" value="Plug_dom_sf"/>
</dbReference>
<dbReference type="FunFam" id="2.40.170.20:FF:000005">
    <property type="entry name" value="TonB-dependent siderophore receptor"/>
    <property type="match status" value="1"/>
</dbReference>
<evidence type="ECO:0000256" key="5">
    <source>
        <dbReference type="ARBA" id="ARBA00022496"/>
    </source>
</evidence>
<keyword evidence="12 17" id="KW-0675">Receptor</keyword>
<dbReference type="SUPFAM" id="SSF56935">
    <property type="entry name" value="Porins"/>
    <property type="match status" value="1"/>
</dbReference>
<keyword evidence="8" id="KW-0408">Iron</keyword>
<keyword evidence="10 15" id="KW-0798">TonB box</keyword>
<evidence type="ECO:0000256" key="14">
    <source>
        <dbReference type="PROSITE-ProRule" id="PRU01360"/>
    </source>
</evidence>
<evidence type="ECO:0000256" key="9">
    <source>
        <dbReference type="ARBA" id="ARBA00023065"/>
    </source>
</evidence>
<feature type="domain" description="Secretin/TonB short N-terminal" evidence="16">
    <location>
        <begin position="74"/>
        <end position="125"/>
    </location>
</feature>
<dbReference type="Proteomes" id="UP000277424">
    <property type="component" value="Unassembled WGS sequence"/>
</dbReference>
<dbReference type="FunFam" id="2.170.130.10:FF:000001">
    <property type="entry name" value="Catecholate siderophore TonB-dependent receptor"/>
    <property type="match status" value="1"/>
</dbReference>
<gene>
    <name evidence="17" type="ORF">BCL74_1285</name>
</gene>
<comment type="caution">
    <text evidence="17">The sequence shown here is derived from an EMBL/GenBank/DDBJ whole genome shotgun (WGS) entry which is preliminary data.</text>
</comment>
<dbReference type="PANTHER" id="PTHR32552:SF68">
    <property type="entry name" value="FERRICHROME OUTER MEMBRANE TRANSPORTER_PHAGE RECEPTOR"/>
    <property type="match status" value="1"/>
</dbReference>
<keyword evidence="5" id="KW-0410">Iron transport</keyword>
<dbReference type="EMBL" id="RBIG01000001">
    <property type="protein sequence ID" value="RKQ73496.1"/>
    <property type="molecule type" value="Genomic_DNA"/>
</dbReference>
<dbReference type="AlphaFoldDB" id="A0A420WRM6"/>
<dbReference type="CDD" id="cd01347">
    <property type="entry name" value="ligand_gated_channel"/>
    <property type="match status" value="1"/>
</dbReference>
<dbReference type="InterPro" id="IPR012910">
    <property type="entry name" value="Plug_dom"/>
</dbReference>
<dbReference type="SMART" id="SM00965">
    <property type="entry name" value="STN"/>
    <property type="match status" value="1"/>
</dbReference>
<evidence type="ECO:0000256" key="1">
    <source>
        <dbReference type="ARBA" id="ARBA00004571"/>
    </source>
</evidence>
<dbReference type="Pfam" id="PF00593">
    <property type="entry name" value="TonB_dep_Rec_b-barrel"/>
    <property type="match status" value="1"/>
</dbReference>
<dbReference type="GO" id="GO:0038023">
    <property type="term" value="F:signaling receptor activity"/>
    <property type="evidence" value="ECO:0007669"/>
    <property type="project" value="InterPro"/>
</dbReference>
<dbReference type="Gene3D" id="2.40.170.20">
    <property type="entry name" value="TonB-dependent receptor, beta-barrel domain"/>
    <property type="match status" value="1"/>
</dbReference>
<dbReference type="GO" id="GO:0009279">
    <property type="term" value="C:cell outer membrane"/>
    <property type="evidence" value="ECO:0007669"/>
    <property type="project" value="UniProtKB-SubCell"/>
</dbReference>
<dbReference type="Gene3D" id="2.170.130.10">
    <property type="entry name" value="TonB-dependent receptor, plug domain"/>
    <property type="match status" value="1"/>
</dbReference>
<keyword evidence="4 14" id="KW-1134">Transmembrane beta strand</keyword>
<evidence type="ECO:0000256" key="11">
    <source>
        <dbReference type="ARBA" id="ARBA00023136"/>
    </source>
</evidence>
<evidence type="ECO:0000256" key="13">
    <source>
        <dbReference type="ARBA" id="ARBA00023237"/>
    </source>
</evidence>
<dbReference type="GO" id="GO:0015891">
    <property type="term" value="P:siderophore transport"/>
    <property type="evidence" value="ECO:0007669"/>
    <property type="project" value="InterPro"/>
</dbReference>
<dbReference type="PANTHER" id="PTHR32552">
    <property type="entry name" value="FERRICHROME IRON RECEPTOR-RELATED"/>
    <property type="match status" value="1"/>
</dbReference>
<keyword evidence="3 14" id="KW-0813">Transport</keyword>
<dbReference type="InterPro" id="IPR010105">
    <property type="entry name" value="TonB_sidphr_rcpt"/>
</dbReference>
<dbReference type="GO" id="GO:0015344">
    <property type="term" value="F:siderophore uptake transmembrane transporter activity"/>
    <property type="evidence" value="ECO:0007669"/>
    <property type="project" value="TreeGrafter"/>
</dbReference>
<dbReference type="InterPro" id="IPR039426">
    <property type="entry name" value="TonB-dep_rcpt-like"/>
</dbReference>
<proteinExistence type="inferred from homology"/>
<dbReference type="OrthoDB" id="9760333at2"/>